<keyword evidence="3" id="KW-1185">Reference proteome</keyword>
<gene>
    <name evidence="2" type="ORF">SAMN04488239_1273</name>
</gene>
<keyword evidence="1" id="KW-0472">Membrane</keyword>
<organism evidence="2 3">
    <name type="scientific">Ruegeria marina</name>
    <dbReference type="NCBI Taxonomy" id="639004"/>
    <lineage>
        <taxon>Bacteria</taxon>
        <taxon>Pseudomonadati</taxon>
        <taxon>Pseudomonadota</taxon>
        <taxon>Alphaproteobacteria</taxon>
        <taxon>Rhodobacterales</taxon>
        <taxon>Roseobacteraceae</taxon>
        <taxon>Ruegeria</taxon>
    </lineage>
</organism>
<evidence type="ECO:0000313" key="2">
    <source>
        <dbReference type="EMBL" id="SDE66732.1"/>
    </source>
</evidence>
<dbReference type="Proteomes" id="UP000199628">
    <property type="component" value="Unassembled WGS sequence"/>
</dbReference>
<name>A0A1G7ESW4_9RHOB</name>
<feature type="transmembrane region" description="Helical" evidence="1">
    <location>
        <begin position="33"/>
        <end position="58"/>
    </location>
</feature>
<sequence>MQRLALVVATLATPAMADPEEYGHMMGWGHGHGYGMIFGPVLWLIVLGLVVAGVIWLVGRFDSHPAQRGNTSALAELDMRFARGEIDADDYASRKKLLSS</sequence>
<keyword evidence="1" id="KW-0812">Transmembrane</keyword>
<keyword evidence="1" id="KW-1133">Transmembrane helix</keyword>
<accession>A0A1G7ESW4</accession>
<dbReference type="AlphaFoldDB" id="A0A1G7ESW4"/>
<evidence type="ECO:0000256" key="1">
    <source>
        <dbReference type="SAM" id="Phobius"/>
    </source>
</evidence>
<evidence type="ECO:0000313" key="3">
    <source>
        <dbReference type="Proteomes" id="UP000199628"/>
    </source>
</evidence>
<dbReference type="STRING" id="639004.SAMN04488239_1273"/>
<dbReference type="RefSeq" id="WP_093037672.1">
    <property type="nucleotide sequence ID" value="NZ_FMZV01000027.1"/>
</dbReference>
<dbReference type="EMBL" id="FMZV01000027">
    <property type="protein sequence ID" value="SDE66732.1"/>
    <property type="molecule type" value="Genomic_DNA"/>
</dbReference>
<reference evidence="3" key="1">
    <citation type="submission" date="2016-10" db="EMBL/GenBank/DDBJ databases">
        <authorList>
            <person name="Varghese N."/>
            <person name="Submissions S."/>
        </authorList>
    </citation>
    <scope>NUCLEOTIDE SEQUENCE [LARGE SCALE GENOMIC DNA]</scope>
    <source>
        <strain evidence="3">CGMCC 1.9108</strain>
    </source>
</reference>
<proteinExistence type="predicted"/>
<protein>
    <submittedName>
        <fullName evidence="2">Putative membrane protein</fullName>
    </submittedName>
</protein>
<dbReference type="OrthoDB" id="1123500at2"/>